<evidence type="ECO:0000313" key="2">
    <source>
        <dbReference type="EMBL" id="SDC46026.1"/>
    </source>
</evidence>
<accession>A0A1G6LTK1</accession>
<keyword evidence="3" id="KW-1185">Reference proteome</keyword>
<name>A0A1G6LTK1_9SPHI</name>
<dbReference type="STRING" id="390242.SAMN04488024_102122"/>
<evidence type="ECO:0000259" key="1">
    <source>
        <dbReference type="Pfam" id="PF07883"/>
    </source>
</evidence>
<dbReference type="Proteomes" id="UP000199455">
    <property type="component" value="Unassembled WGS sequence"/>
</dbReference>
<evidence type="ECO:0000313" key="3">
    <source>
        <dbReference type="Proteomes" id="UP000199455"/>
    </source>
</evidence>
<dbReference type="AlphaFoldDB" id="A0A1G6LTK1"/>
<dbReference type="InterPro" id="IPR011051">
    <property type="entry name" value="RmlC_Cupin_sf"/>
</dbReference>
<dbReference type="SUPFAM" id="SSF51182">
    <property type="entry name" value="RmlC-like cupins"/>
    <property type="match status" value="1"/>
</dbReference>
<dbReference type="Gene3D" id="2.60.120.10">
    <property type="entry name" value="Jelly Rolls"/>
    <property type="match status" value="1"/>
</dbReference>
<dbReference type="InterPro" id="IPR014710">
    <property type="entry name" value="RmlC-like_jellyroll"/>
</dbReference>
<gene>
    <name evidence="2" type="ORF">SAMN04488024_102122</name>
</gene>
<dbReference type="EMBL" id="FMZH01000002">
    <property type="protein sequence ID" value="SDC46026.1"/>
    <property type="molecule type" value="Genomic_DNA"/>
</dbReference>
<proteinExistence type="predicted"/>
<dbReference type="RefSeq" id="WP_090765172.1">
    <property type="nucleotide sequence ID" value="NZ_FMZH01000002.1"/>
</dbReference>
<protein>
    <submittedName>
        <fullName evidence="2">Cupin domain-containing protein</fullName>
    </submittedName>
</protein>
<organism evidence="2 3">
    <name type="scientific">Pedobacter soli</name>
    <dbReference type="NCBI Taxonomy" id="390242"/>
    <lineage>
        <taxon>Bacteria</taxon>
        <taxon>Pseudomonadati</taxon>
        <taxon>Bacteroidota</taxon>
        <taxon>Sphingobacteriia</taxon>
        <taxon>Sphingobacteriales</taxon>
        <taxon>Sphingobacteriaceae</taxon>
        <taxon>Pedobacter</taxon>
    </lineage>
</organism>
<reference evidence="3" key="1">
    <citation type="submission" date="2016-10" db="EMBL/GenBank/DDBJ databases">
        <authorList>
            <person name="Varghese N."/>
            <person name="Submissions S."/>
        </authorList>
    </citation>
    <scope>NUCLEOTIDE SEQUENCE [LARGE SCALE GENOMIC DNA]</scope>
    <source>
        <strain evidence="3">DSM 18609</strain>
    </source>
</reference>
<feature type="domain" description="Cupin type-2" evidence="1">
    <location>
        <begin position="36"/>
        <end position="102"/>
    </location>
</feature>
<sequence length="116" mass="13201">MNEILSKEHCLNHYKWGDNCDGWNFVNSPEASVKQELMPANTAEKLHFHTYAKQFFFILKGQATFLIEGESFIVDVGKGLQIKAGDKHKILNNGTGDLEFILFSYPSTLNDRTDCE</sequence>
<dbReference type="Pfam" id="PF07883">
    <property type="entry name" value="Cupin_2"/>
    <property type="match status" value="1"/>
</dbReference>
<dbReference type="InterPro" id="IPR013096">
    <property type="entry name" value="Cupin_2"/>
</dbReference>